<protein>
    <submittedName>
        <fullName evidence="1">Uncharacterized protein</fullName>
    </submittedName>
</protein>
<evidence type="ECO:0000313" key="2">
    <source>
        <dbReference type="Proteomes" id="UP000019103"/>
    </source>
</evidence>
<organism evidence="1 2">
    <name type="scientific">Plasmodium falciparum (isolate Palo Alto / Uganda)</name>
    <dbReference type="NCBI Taxonomy" id="57270"/>
    <lineage>
        <taxon>Eukaryota</taxon>
        <taxon>Sar</taxon>
        <taxon>Alveolata</taxon>
        <taxon>Apicomplexa</taxon>
        <taxon>Aconoidasida</taxon>
        <taxon>Haemosporida</taxon>
        <taxon>Plasmodiidae</taxon>
        <taxon>Plasmodium</taxon>
        <taxon>Plasmodium (Laverania)</taxon>
    </lineage>
</organism>
<reference evidence="1 2" key="2">
    <citation type="submission" date="2013-02" db="EMBL/GenBank/DDBJ databases">
        <title>The Genome Sequence of Plasmodium falciparum Palo Alto/Uganda.</title>
        <authorList>
            <consortium name="The Broad Institute Genome Sequencing Platform"/>
            <consortium name="The Broad Institute Genome Sequencing Center for Infectious Disease"/>
            <person name="Neafsey D."/>
            <person name="Cheeseman I."/>
            <person name="Volkman S."/>
            <person name="Adams J."/>
            <person name="Walker B."/>
            <person name="Young S.K."/>
            <person name="Zeng Q."/>
            <person name="Gargeya S."/>
            <person name="Fitzgerald M."/>
            <person name="Haas B."/>
            <person name="Abouelleil A."/>
            <person name="Alvarado L."/>
            <person name="Arachchi H.M."/>
            <person name="Berlin A.M."/>
            <person name="Chapman S.B."/>
            <person name="Dewar J."/>
            <person name="Goldberg J."/>
            <person name="Griggs A."/>
            <person name="Gujja S."/>
            <person name="Hansen M."/>
            <person name="Howarth C."/>
            <person name="Imamovic A."/>
            <person name="Larimer J."/>
            <person name="McCowan C."/>
            <person name="Murphy C."/>
            <person name="Neiman D."/>
            <person name="Pearson M."/>
            <person name="Priest M."/>
            <person name="Roberts A."/>
            <person name="Saif S."/>
            <person name="Shea T."/>
            <person name="Sisk P."/>
            <person name="Sykes S."/>
            <person name="Wortman J."/>
            <person name="Nusbaum C."/>
            <person name="Birren B."/>
        </authorList>
    </citation>
    <scope>NUCLEOTIDE SEQUENCE [LARGE SCALE GENOMIC DNA]</scope>
    <source>
        <strain evidence="1 2">Palo Alto/Uganda</strain>
    </source>
</reference>
<dbReference type="EMBL" id="KI927387">
    <property type="protein sequence ID" value="ETW52775.1"/>
    <property type="molecule type" value="Genomic_DNA"/>
</dbReference>
<sequence>MRITFVKINNCFSYYLLIQLCLFKSCLNSKVYEKDESPSFNTVPLSNGLEKIKL</sequence>
<dbReference type="AlphaFoldDB" id="W4IRS8"/>
<proteinExistence type="predicted"/>
<reference evidence="1 2" key="1">
    <citation type="submission" date="2013-02" db="EMBL/GenBank/DDBJ databases">
        <title>The Genome Annotation of Plasmodium falciparum Palo Alto/Uganda.</title>
        <authorList>
            <consortium name="The Broad Institute Genome Sequencing Platform"/>
            <consortium name="The Broad Institute Genome Sequencing Center for Infectious Disease"/>
            <person name="Neafsey D."/>
            <person name="Hoffman S."/>
            <person name="Volkman S."/>
            <person name="Rosenthal P."/>
            <person name="Walker B."/>
            <person name="Young S.K."/>
            <person name="Zeng Q."/>
            <person name="Gargeya S."/>
            <person name="Fitzgerald M."/>
            <person name="Haas B."/>
            <person name="Abouelleil A."/>
            <person name="Allen A.W."/>
            <person name="Alvarado L."/>
            <person name="Arachchi H.M."/>
            <person name="Berlin A.M."/>
            <person name="Chapman S.B."/>
            <person name="Gainer-Dewar J."/>
            <person name="Goldberg J."/>
            <person name="Griggs A."/>
            <person name="Gujja S."/>
            <person name="Hansen M."/>
            <person name="Howarth C."/>
            <person name="Imamovic A."/>
            <person name="Ireland A."/>
            <person name="Larimer J."/>
            <person name="McCowan C."/>
            <person name="Murphy C."/>
            <person name="Pearson M."/>
            <person name="Poon T.W."/>
            <person name="Priest M."/>
            <person name="Roberts A."/>
            <person name="Saif S."/>
            <person name="Shea T."/>
            <person name="Sisk P."/>
            <person name="Sykes S."/>
            <person name="Wortman J."/>
            <person name="Nusbaum C."/>
            <person name="Birren B."/>
        </authorList>
    </citation>
    <scope>NUCLEOTIDE SEQUENCE [LARGE SCALE GENOMIC DNA]</scope>
    <source>
        <strain evidence="1 2">Palo Alto/Uganda</strain>
    </source>
</reference>
<accession>W4IRS8</accession>
<name>W4IRS8_PLAFP</name>
<evidence type="ECO:0000313" key="1">
    <source>
        <dbReference type="EMBL" id="ETW52775.1"/>
    </source>
</evidence>
<dbReference type="Proteomes" id="UP000019103">
    <property type="component" value="Unassembled WGS sequence"/>
</dbReference>
<gene>
    <name evidence="1" type="ORF">PFUGPA_05082</name>
</gene>